<dbReference type="EC" id="6.5.1.1" evidence="14"/>
<dbReference type="GO" id="GO:0006310">
    <property type="term" value="P:DNA recombination"/>
    <property type="evidence" value="ECO:0007669"/>
    <property type="project" value="UniProtKB-KW"/>
</dbReference>
<dbReference type="InterPro" id="IPR000977">
    <property type="entry name" value="DNA_ligase_ATP-dep"/>
</dbReference>
<dbReference type="WBParaSite" id="ALUE_0001118301-mRNA-1">
    <property type="protein sequence ID" value="ALUE_0001118301-mRNA-1"/>
    <property type="gene ID" value="ALUE_0001118301"/>
</dbReference>
<comment type="similarity">
    <text evidence="2 15">Belongs to the ATP-dependent DNA ligase family.</text>
</comment>
<evidence type="ECO:0000256" key="15">
    <source>
        <dbReference type="RuleBase" id="RU004196"/>
    </source>
</evidence>
<dbReference type="InterPro" id="IPR050191">
    <property type="entry name" value="ATP-dep_DNA_ligase"/>
</dbReference>
<evidence type="ECO:0000256" key="1">
    <source>
        <dbReference type="ARBA" id="ARBA00004123"/>
    </source>
</evidence>
<dbReference type="GO" id="GO:0003910">
    <property type="term" value="F:DNA ligase (ATP) activity"/>
    <property type="evidence" value="ECO:0007669"/>
    <property type="project" value="UniProtKB-EC"/>
</dbReference>
<keyword evidence="5" id="KW-0235">DNA replication</keyword>
<keyword evidence="6 14" id="KW-0547">Nucleotide-binding</keyword>
<dbReference type="InterPro" id="IPR016059">
    <property type="entry name" value="DNA_ligase_ATP-dep_CS"/>
</dbReference>
<comment type="subcellular location">
    <subcellularLocation>
        <location evidence="1">Nucleus</location>
    </subcellularLocation>
</comment>
<dbReference type="NCBIfam" id="TIGR00574">
    <property type="entry name" value="dnl1"/>
    <property type="match status" value="1"/>
</dbReference>
<dbReference type="GO" id="GO:0003677">
    <property type="term" value="F:DNA binding"/>
    <property type="evidence" value="ECO:0007669"/>
    <property type="project" value="InterPro"/>
</dbReference>
<keyword evidence="11" id="KW-0539">Nucleus</keyword>
<evidence type="ECO:0000256" key="13">
    <source>
        <dbReference type="ARBA" id="ARBA00034003"/>
    </source>
</evidence>
<evidence type="ECO:0000256" key="10">
    <source>
        <dbReference type="ARBA" id="ARBA00023204"/>
    </source>
</evidence>
<dbReference type="AlphaFoldDB" id="A0A0M3I3G7"/>
<dbReference type="GO" id="GO:0006281">
    <property type="term" value="P:DNA repair"/>
    <property type="evidence" value="ECO:0007669"/>
    <property type="project" value="UniProtKB-KW"/>
</dbReference>
<dbReference type="PROSITE" id="PS00333">
    <property type="entry name" value="DNA_LIGASE_A2"/>
    <property type="match status" value="1"/>
</dbReference>
<evidence type="ECO:0000256" key="3">
    <source>
        <dbReference type="ARBA" id="ARBA00022598"/>
    </source>
</evidence>
<dbReference type="CDD" id="cd07900">
    <property type="entry name" value="Adenylation_DNA_ligase_I_Euk"/>
    <property type="match status" value="1"/>
</dbReference>
<feature type="compositionally biased region" description="Polar residues" evidence="16">
    <location>
        <begin position="714"/>
        <end position="724"/>
    </location>
</feature>
<dbReference type="Gene3D" id="3.30.470.30">
    <property type="entry name" value="DNA ligase/mRNA capping enzyme"/>
    <property type="match status" value="1"/>
</dbReference>
<keyword evidence="7 14" id="KW-0227">DNA damage</keyword>
<dbReference type="GO" id="GO:0005524">
    <property type="term" value="F:ATP binding"/>
    <property type="evidence" value="ECO:0007669"/>
    <property type="project" value="UniProtKB-KW"/>
</dbReference>
<dbReference type="InterPro" id="IPR012308">
    <property type="entry name" value="DNA_ligase_ATP-dep_N"/>
</dbReference>
<dbReference type="InterPro" id="IPR012310">
    <property type="entry name" value="DNA_ligase_ATP-dep_cent"/>
</dbReference>
<dbReference type="SUPFAM" id="SSF117018">
    <property type="entry name" value="ATP-dependent DNA ligase DNA-binding domain"/>
    <property type="match status" value="2"/>
</dbReference>
<feature type="domain" description="ATP-dependent DNA ligase family profile" evidence="17">
    <location>
        <begin position="463"/>
        <end position="599"/>
    </location>
</feature>
<dbReference type="GO" id="GO:1903461">
    <property type="term" value="P:Okazaki fragment processing involved in mitotic DNA replication"/>
    <property type="evidence" value="ECO:0007669"/>
    <property type="project" value="TreeGrafter"/>
</dbReference>
<evidence type="ECO:0000256" key="16">
    <source>
        <dbReference type="SAM" id="MobiDB-lite"/>
    </source>
</evidence>
<evidence type="ECO:0000256" key="2">
    <source>
        <dbReference type="ARBA" id="ARBA00007572"/>
    </source>
</evidence>
<dbReference type="InterPro" id="IPR012309">
    <property type="entry name" value="DNA_ligase_ATP-dep_C"/>
</dbReference>
<sequence>MRYVVSALRVTATRPISSFIPFTPLLSVPRRSTRITTMLQFLQPMKSKASESTEIAASTTGEWNSGEKIPYLCLARTFEKIEETSSRLEIIKILSEFFLKAIERTPSELTACVYLCVNQLGPAYDGLELGIAEGTLIKAIAQATGRKVDKIKEDLNAKGDLGIVAQHSRCTQRMLFTPAPLTVLNVFNKLKEIAKAAGQSVGRFAFLISNALVGMGTHGAILCAQECRRSTRLRMRTAGHPSMTKKTDVIKTLLISCRDVEARYLVRCLGGKLRIGLAEQSVLVALANAFTANELSKKGLKLSGEKLKEKQAEDVLMLKTTYCECPNYDLIISTALAEGGLSSLHEHCKLSPGIPLKPMLAFPTKGIGEVMKRFGSAQFACEYKYDGERGQIHFGSFGVKIFSRSQEDNTGKYPDIAARIHECFDDETKCFVADSEIVAWDTVQKSILPFQILSTRKRKNASDSEIKVKVCVFMFDLLYWNGESLVKYPFRKRREMLRSHFKEVGGCFCFALSKDTEDTDEISEFLDEAIKGNCEGLMVKTLDTDATYEIAKRSHNWLKLKKDYLDSVGDTLDLVVIGGYCGTGKRTGVYGGYLLACYDPDSEEYQSICKIGTGLKDDDLSTQFDQFASLRIEKARPYYSYDSSLEPDHWFEPSVVWEVKAADLSISPKHHAARGIVDPEKGISLRFPRFIRIRDDKKPEEATSAEQVAEMYRSQEQVKNTMSAATEEDDEDY</sequence>
<evidence type="ECO:0000256" key="7">
    <source>
        <dbReference type="ARBA" id="ARBA00022763"/>
    </source>
</evidence>
<keyword evidence="3 14" id="KW-0436">Ligase</keyword>
<dbReference type="GO" id="GO:0005739">
    <property type="term" value="C:mitochondrion"/>
    <property type="evidence" value="ECO:0007669"/>
    <property type="project" value="TreeGrafter"/>
</dbReference>
<dbReference type="InterPro" id="IPR036599">
    <property type="entry name" value="DNA_ligase_N_sf"/>
</dbReference>
<evidence type="ECO:0000259" key="17">
    <source>
        <dbReference type="PROSITE" id="PS50160"/>
    </source>
</evidence>
<evidence type="ECO:0000256" key="9">
    <source>
        <dbReference type="ARBA" id="ARBA00023172"/>
    </source>
</evidence>
<dbReference type="Pfam" id="PF04679">
    <property type="entry name" value="DNA_ligase_A_C"/>
    <property type="match status" value="1"/>
</dbReference>
<dbReference type="PROSITE" id="PS00697">
    <property type="entry name" value="DNA_LIGASE_A1"/>
    <property type="match status" value="1"/>
</dbReference>
<keyword evidence="9 14" id="KW-0233">DNA recombination</keyword>
<dbReference type="PANTHER" id="PTHR45674">
    <property type="entry name" value="DNA LIGASE 1/3 FAMILY MEMBER"/>
    <property type="match status" value="1"/>
</dbReference>
<keyword evidence="8 14" id="KW-0067">ATP-binding</keyword>
<comment type="catalytic activity">
    <reaction evidence="13 14">
        <text>ATP + (deoxyribonucleotide)n-3'-hydroxyl + 5'-phospho-(deoxyribonucleotide)m = (deoxyribonucleotide)n+m + AMP + diphosphate.</text>
        <dbReference type="EC" id="6.5.1.1"/>
    </reaction>
</comment>
<dbReference type="Pfam" id="PF04675">
    <property type="entry name" value="DNA_ligase_A_N"/>
    <property type="match status" value="1"/>
</dbReference>
<dbReference type="Gene3D" id="3.30.1490.70">
    <property type="match status" value="1"/>
</dbReference>
<evidence type="ECO:0000313" key="18">
    <source>
        <dbReference type="Proteomes" id="UP000036681"/>
    </source>
</evidence>
<evidence type="ECO:0000256" key="8">
    <source>
        <dbReference type="ARBA" id="ARBA00022840"/>
    </source>
</evidence>
<dbReference type="SUPFAM" id="SSF50249">
    <property type="entry name" value="Nucleic acid-binding proteins"/>
    <property type="match status" value="1"/>
</dbReference>
<dbReference type="InterPro" id="IPR012340">
    <property type="entry name" value="NA-bd_OB-fold"/>
</dbReference>
<evidence type="ECO:0000256" key="6">
    <source>
        <dbReference type="ARBA" id="ARBA00022741"/>
    </source>
</evidence>
<dbReference type="PANTHER" id="PTHR45674:SF4">
    <property type="entry name" value="DNA LIGASE 1"/>
    <property type="match status" value="1"/>
</dbReference>
<dbReference type="GO" id="GO:0005634">
    <property type="term" value="C:nucleus"/>
    <property type="evidence" value="ECO:0007669"/>
    <property type="project" value="UniProtKB-SubCell"/>
</dbReference>
<dbReference type="SUPFAM" id="SSF56091">
    <property type="entry name" value="DNA ligase/mRNA capping enzyme, catalytic domain"/>
    <property type="match status" value="1"/>
</dbReference>
<name>A0A0M3I3G7_ASCLU</name>
<proteinExistence type="inferred from homology"/>
<dbReference type="Gene3D" id="2.40.50.140">
    <property type="entry name" value="Nucleic acid-binding proteins"/>
    <property type="match status" value="1"/>
</dbReference>
<dbReference type="Proteomes" id="UP000036681">
    <property type="component" value="Unplaced"/>
</dbReference>
<dbReference type="CDD" id="cd07969">
    <property type="entry name" value="OBF_DNA_ligase_I"/>
    <property type="match status" value="1"/>
</dbReference>
<dbReference type="GO" id="GO:0071897">
    <property type="term" value="P:DNA biosynthetic process"/>
    <property type="evidence" value="ECO:0007669"/>
    <property type="project" value="InterPro"/>
</dbReference>
<organism evidence="18 19">
    <name type="scientific">Ascaris lumbricoides</name>
    <name type="common">Giant roundworm</name>
    <dbReference type="NCBI Taxonomy" id="6252"/>
    <lineage>
        <taxon>Eukaryota</taxon>
        <taxon>Metazoa</taxon>
        <taxon>Ecdysozoa</taxon>
        <taxon>Nematoda</taxon>
        <taxon>Chromadorea</taxon>
        <taxon>Rhabditida</taxon>
        <taxon>Spirurina</taxon>
        <taxon>Ascaridomorpha</taxon>
        <taxon>Ascaridoidea</taxon>
        <taxon>Ascarididae</taxon>
        <taxon>Ascaris</taxon>
    </lineage>
</organism>
<keyword evidence="18" id="KW-1185">Reference proteome</keyword>
<dbReference type="Gene3D" id="1.10.3260.10">
    <property type="entry name" value="DNA ligase, ATP-dependent, N-terminal domain"/>
    <property type="match status" value="1"/>
</dbReference>
<accession>A0A0M3I3G7</accession>
<keyword evidence="12" id="KW-0131">Cell cycle</keyword>
<evidence type="ECO:0000256" key="11">
    <source>
        <dbReference type="ARBA" id="ARBA00023242"/>
    </source>
</evidence>
<evidence type="ECO:0000256" key="14">
    <source>
        <dbReference type="RuleBase" id="RU000617"/>
    </source>
</evidence>
<evidence type="ECO:0000256" key="4">
    <source>
        <dbReference type="ARBA" id="ARBA00022618"/>
    </source>
</evidence>
<dbReference type="GO" id="GO:0051301">
    <property type="term" value="P:cell division"/>
    <property type="evidence" value="ECO:0007669"/>
    <property type="project" value="UniProtKB-KW"/>
</dbReference>
<protein>
    <recommendedName>
        <fullName evidence="14">DNA ligase</fullName>
        <ecNumber evidence="14">6.5.1.1</ecNumber>
    </recommendedName>
</protein>
<dbReference type="PROSITE" id="PS50160">
    <property type="entry name" value="DNA_LIGASE_A3"/>
    <property type="match status" value="1"/>
</dbReference>
<feature type="region of interest" description="Disordered" evidence="16">
    <location>
        <begin position="712"/>
        <end position="733"/>
    </location>
</feature>
<dbReference type="FunFam" id="3.30.470.30:FF:000002">
    <property type="entry name" value="DNA ligase"/>
    <property type="match status" value="1"/>
</dbReference>
<evidence type="ECO:0000256" key="5">
    <source>
        <dbReference type="ARBA" id="ARBA00022705"/>
    </source>
</evidence>
<dbReference type="Pfam" id="PF01068">
    <property type="entry name" value="DNA_ligase_A_M"/>
    <property type="match status" value="1"/>
</dbReference>
<keyword evidence="4" id="KW-0132">Cell division</keyword>
<keyword evidence="10 14" id="KW-0234">DNA repair</keyword>
<reference evidence="19" key="1">
    <citation type="submission" date="2017-02" db="UniProtKB">
        <authorList>
            <consortium name="WormBaseParasite"/>
        </authorList>
    </citation>
    <scope>IDENTIFICATION</scope>
</reference>
<dbReference type="FunFam" id="2.40.50.140:FF:000062">
    <property type="entry name" value="DNA ligase"/>
    <property type="match status" value="1"/>
</dbReference>
<evidence type="ECO:0000256" key="12">
    <source>
        <dbReference type="ARBA" id="ARBA00023306"/>
    </source>
</evidence>
<evidence type="ECO:0000313" key="19">
    <source>
        <dbReference type="WBParaSite" id="ALUE_0001118301-mRNA-1"/>
    </source>
</evidence>